<dbReference type="SMART" id="SM00895">
    <property type="entry name" value="FCD"/>
    <property type="match status" value="1"/>
</dbReference>
<dbReference type="Pfam" id="PF07729">
    <property type="entry name" value="FCD"/>
    <property type="match status" value="1"/>
</dbReference>
<dbReference type="GO" id="GO:0003700">
    <property type="term" value="F:DNA-binding transcription factor activity"/>
    <property type="evidence" value="ECO:0007669"/>
    <property type="project" value="InterPro"/>
</dbReference>
<evidence type="ECO:0000256" key="4">
    <source>
        <dbReference type="SAM" id="MobiDB-lite"/>
    </source>
</evidence>
<keyword evidence="3" id="KW-0804">Transcription</keyword>
<dbReference type="CDD" id="cd07377">
    <property type="entry name" value="WHTH_GntR"/>
    <property type="match status" value="1"/>
</dbReference>
<dbReference type="InterPro" id="IPR000524">
    <property type="entry name" value="Tscrpt_reg_HTH_GntR"/>
</dbReference>
<evidence type="ECO:0000256" key="1">
    <source>
        <dbReference type="ARBA" id="ARBA00023015"/>
    </source>
</evidence>
<name>A0A2N7UD21_9GAMM</name>
<keyword evidence="1" id="KW-0805">Transcription regulation</keyword>
<dbReference type="GO" id="GO:0003677">
    <property type="term" value="F:DNA binding"/>
    <property type="evidence" value="ECO:0007669"/>
    <property type="project" value="UniProtKB-KW"/>
</dbReference>
<dbReference type="Proteomes" id="UP000235547">
    <property type="component" value="Unassembled WGS sequence"/>
</dbReference>
<dbReference type="Gene3D" id="1.10.10.10">
    <property type="entry name" value="Winged helix-like DNA-binding domain superfamily/Winged helix DNA-binding domain"/>
    <property type="match status" value="1"/>
</dbReference>
<dbReference type="InterPro" id="IPR008920">
    <property type="entry name" value="TF_FadR/GntR_C"/>
</dbReference>
<feature type="domain" description="HTH gntR-type" evidence="5">
    <location>
        <begin position="14"/>
        <end position="81"/>
    </location>
</feature>
<dbReference type="Gene3D" id="1.20.120.530">
    <property type="entry name" value="GntR ligand-binding domain-like"/>
    <property type="match status" value="1"/>
</dbReference>
<feature type="region of interest" description="Disordered" evidence="4">
    <location>
        <begin position="226"/>
        <end position="248"/>
    </location>
</feature>
<accession>A0A2N7UD21</accession>
<proteinExistence type="predicted"/>
<dbReference type="SUPFAM" id="SSF46785">
    <property type="entry name" value="Winged helix' DNA-binding domain"/>
    <property type="match status" value="1"/>
</dbReference>
<dbReference type="SUPFAM" id="SSF48008">
    <property type="entry name" value="GntR ligand-binding domain-like"/>
    <property type="match status" value="1"/>
</dbReference>
<dbReference type="InterPro" id="IPR036390">
    <property type="entry name" value="WH_DNA-bd_sf"/>
</dbReference>
<dbReference type="PROSITE" id="PS50949">
    <property type="entry name" value="HTH_GNTR"/>
    <property type="match status" value="1"/>
</dbReference>
<dbReference type="Pfam" id="PF00392">
    <property type="entry name" value="GntR"/>
    <property type="match status" value="1"/>
</dbReference>
<dbReference type="OrthoDB" id="9799812at2"/>
<evidence type="ECO:0000256" key="2">
    <source>
        <dbReference type="ARBA" id="ARBA00023125"/>
    </source>
</evidence>
<dbReference type="PRINTS" id="PR00035">
    <property type="entry name" value="HTHGNTR"/>
</dbReference>
<organism evidence="6 7">
    <name type="scientific">Halomonas urumqiensis</name>
    <dbReference type="NCBI Taxonomy" id="1684789"/>
    <lineage>
        <taxon>Bacteria</taxon>
        <taxon>Pseudomonadati</taxon>
        <taxon>Pseudomonadota</taxon>
        <taxon>Gammaproteobacteria</taxon>
        <taxon>Oceanospirillales</taxon>
        <taxon>Halomonadaceae</taxon>
        <taxon>Halomonas</taxon>
    </lineage>
</organism>
<dbReference type="AlphaFoldDB" id="A0A2N7UD21"/>
<dbReference type="PANTHER" id="PTHR43537">
    <property type="entry name" value="TRANSCRIPTIONAL REGULATOR, GNTR FAMILY"/>
    <property type="match status" value="1"/>
</dbReference>
<keyword evidence="2" id="KW-0238">DNA-binding</keyword>
<dbReference type="PANTHER" id="PTHR43537:SF24">
    <property type="entry name" value="GLUCONATE OPERON TRANSCRIPTIONAL REPRESSOR"/>
    <property type="match status" value="1"/>
</dbReference>
<dbReference type="SMART" id="SM00345">
    <property type="entry name" value="HTH_GNTR"/>
    <property type="match status" value="1"/>
</dbReference>
<dbReference type="EMBL" id="PNRG01000033">
    <property type="protein sequence ID" value="PMR78333.1"/>
    <property type="molecule type" value="Genomic_DNA"/>
</dbReference>
<comment type="caution">
    <text evidence="6">The sequence shown here is derived from an EMBL/GenBank/DDBJ whole genome shotgun (WGS) entry which is preliminary data.</text>
</comment>
<sequence length="248" mass="28152">MDKALRTPHPNVVRTATAEVHDVIKQRILDGHYQANEYIRETSIARELAVSRTPVREALRELVTEGWLEAIPHHGARVVAWTDDDAREVFELRMVLEPMAVRLASGRITAERLARLESLAGDMEALVELVESDPSVRNDIAFLNHDFHRELILASGNHRLASVLENVVRTSVIRRNFGHYDLTNLRRSMRHHREILEAINADSPEWAESVMRAHLLAAKALHVRTNDTAEPASPAPPRHTLEQDPQQQ</sequence>
<reference evidence="6 7" key="1">
    <citation type="submission" date="2018-01" db="EMBL/GenBank/DDBJ databases">
        <title>Halomonas endophytica sp. nov., isolated from storage liquid in the stems of Populus euphratica.</title>
        <authorList>
            <person name="Chen C."/>
        </authorList>
    </citation>
    <scope>NUCLEOTIDE SEQUENCE [LARGE SCALE GENOMIC DNA]</scope>
    <source>
        <strain evidence="6 7">BZ-SZ-XJ27</strain>
    </source>
</reference>
<gene>
    <name evidence="6" type="ORF">C1H70_16370</name>
</gene>
<dbReference type="InterPro" id="IPR036388">
    <property type="entry name" value="WH-like_DNA-bd_sf"/>
</dbReference>
<evidence type="ECO:0000256" key="3">
    <source>
        <dbReference type="ARBA" id="ARBA00023163"/>
    </source>
</evidence>
<evidence type="ECO:0000313" key="7">
    <source>
        <dbReference type="Proteomes" id="UP000235547"/>
    </source>
</evidence>
<evidence type="ECO:0000313" key="6">
    <source>
        <dbReference type="EMBL" id="PMR78333.1"/>
    </source>
</evidence>
<keyword evidence="7" id="KW-1185">Reference proteome</keyword>
<protein>
    <submittedName>
        <fullName evidence="6">GntR family transcriptional regulator</fullName>
    </submittedName>
</protein>
<dbReference type="RefSeq" id="WP_102589396.1">
    <property type="nucleotide sequence ID" value="NZ_BNAE01000001.1"/>
</dbReference>
<dbReference type="InterPro" id="IPR011711">
    <property type="entry name" value="GntR_C"/>
</dbReference>
<evidence type="ECO:0000259" key="5">
    <source>
        <dbReference type="PROSITE" id="PS50949"/>
    </source>
</evidence>